<evidence type="ECO:0000313" key="2">
    <source>
        <dbReference type="Proteomes" id="UP000316855"/>
    </source>
</evidence>
<sequence>MLFGDSELFAVARSAKVGEYSLHTGLAELRDWISCEFNVSVVHIVLDHIELGPAEGRPRLNVILETDKDFDSWKTDAITIRSDVRDKVVRRFKKIASVHPDLESENVHLILDNFSDECLGRACSTFLKRDAKRITNDFKQTIWQIDGFSRALVVFLYTDDEIKKCSADDTCKRISQQCFNALKPYDEFDYLTADSFRLRFDSKENLDNNYKGNLFYYWR</sequence>
<dbReference type="OrthoDB" id="251371at2"/>
<dbReference type="AlphaFoldDB" id="A0A517VA22"/>
<protein>
    <submittedName>
        <fullName evidence="1">Uncharacterized protein</fullName>
    </submittedName>
</protein>
<dbReference type="RefSeq" id="WP_145225417.1">
    <property type="nucleotide sequence ID" value="NZ_CP036343.1"/>
</dbReference>
<organism evidence="1 2">
    <name type="scientific">Gimesia algae</name>
    <dbReference type="NCBI Taxonomy" id="2527971"/>
    <lineage>
        <taxon>Bacteria</taxon>
        <taxon>Pseudomonadati</taxon>
        <taxon>Planctomycetota</taxon>
        <taxon>Planctomycetia</taxon>
        <taxon>Planctomycetales</taxon>
        <taxon>Planctomycetaceae</taxon>
        <taxon>Gimesia</taxon>
    </lineage>
</organism>
<dbReference type="EMBL" id="CP036343">
    <property type="protein sequence ID" value="QDT89861.1"/>
    <property type="molecule type" value="Genomic_DNA"/>
</dbReference>
<gene>
    <name evidence="1" type="ORF">Pan161_14940</name>
</gene>
<dbReference type="Proteomes" id="UP000316855">
    <property type="component" value="Chromosome"/>
</dbReference>
<name>A0A517VA22_9PLAN</name>
<evidence type="ECO:0000313" key="1">
    <source>
        <dbReference type="EMBL" id="QDT89861.1"/>
    </source>
</evidence>
<reference evidence="1 2" key="1">
    <citation type="submission" date="2019-02" db="EMBL/GenBank/DDBJ databases">
        <title>Deep-cultivation of Planctomycetes and their phenomic and genomic characterization uncovers novel biology.</title>
        <authorList>
            <person name="Wiegand S."/>
            <person name="Jogler M."/>
            <person name="Boedeker C."/>
            <person name="Pinto D."/>
            <person name="Vollmers J."/>
            <person name="Rivas-Marin E."/>
            <person name="Kohn T."/>
            <person name="Peeters S.H."/>
            <person name="Heuer A."/>
            <person name="Rast P."/>
            <person name="Oberbeckmann S."/>
            <person name="Bunk B."/>
            <person name="Jeske O."/>
            <person name="Meyerdierks A."/>
            <person name="Storesund J.E."/>
            <person name="Kallscheuer N."/>
            <person name="Luecker S."/>
            <person name="Lage O.M."/>
            <person name="Pohl T."/>
            <person name="Merkel B.J."/>
            <person name="Hornburger P."/>
            <person name="Mueller R.-W."/>
            <person name="Bruemmer F."/>
            <person name="Labrenz M."/>
            <person name="Spormann A.M."/>
            <person name="Op den Camp H."/>
            <person name="Overmann J."/>
            <person name="Amann R."/>
            <person name="Jetten M.S.M."/>
            <person name="Mascher T."/>
            <person name="Medema M.H."/>
            <person name="Devos D.P."/>
            <person name="Kaster A.-K."/>
            <person name="Ovreas L."/>
            <person name="Rohde M."/>
            <person name="Galperin M.Y."/>
            <person name="Jogler C."/>
        </authorList>
    </citation>
    <scope>NUCLEOTIDE SEQUENCE [LARGE SCALE GENOMIC DNA]</scope>
    <source>
        <strain evidence="1 2">Pan161</strain>
    </source>
</reference>
<dbReference type="KEGG" id="gax:Pan161_14940"/>
<keyword evidence="2" id="KW-1185">Reference proteome</keyword>
<proteinExistence type="predicted"/>
<accession>A0A517VA22</accession>